<dbReference type="EMBL" id="VSRR010030506">
    <property type="protein sequence ID" value="MPC70090.1"/>
    <property type="molecule type" value="Genomic_DNA"/>
</dbReference>
<name>A0A5B7HCQ4_PORTR</name>
<dbReference type="AlphaFoldDB" id="A0A5B7HCQ4"/>
<evidence type="ECO:0000313" key="1">
    <source>
        <dbReference type="EMBL" id="MPC70090.1"/>
    </source>
</evidence>
<protein>
    <submittedName>
        <fullName evidence="1">Uncharacterized protein</fullName>
    </submittedName>
</protein>
<reference evidence="1 2" key="1">
    <citation type="submission" date="2019-05" db="EMBL/GenBank/DDBJ databases">
        <title>Another draft genome of Portunus trituberculatus and its Hox gene families provides insights of decapod evolution.</title>
        <authorList>
            <person name="Jeong J.-H."/>
            <person name="Song I."/>
            <person name="Kim S."/>
            <person name="Choi T."/>
            <person name="Kim D."/>
            <person name="Ryu S."/>
            <person name="Kim W."/>
        </authorList>
    </citation>
    <scope>NUCLEOTIDE SEQUENCE [LARGE SCALE GENOMIC DNA]</scope>
    <source>
        <tissue evidence="1">Muscle</tissue>
    </source>
</reference>
<comment type="caution">
    <text evidence="1">The sequence shown here is derived from an EMBL/GenBank/DDBJ whole genome shotgun (WGS) entry which is preliminary data.</text>
</comment>
<evidence type="ECO:0000313" key="2">
    <source>
        <dbReference type="Proteomes" id="UP000324222"/>
    </source>
</evidence>
<accession>A0A5B7HCQ4</accession>
<gene>
    <name evidence="1" type="ORF">E2C01_064328</name>
</gene>
<keyword evidence="2" id="KW-1185">Reference proteome</keyword>
<organism evidence="1 2">
    <name type="scientific">Portunus trituberculatus</name>
    <name type="common">Swimming crab</name>
    <name type="synonym">Neptunus trituberculatus</name>
    <dbReference type="NCBI Taxonomy" id="210409"/>
    <lineage>
        <taxon>Eukaryota</taxon>
        <taxon>Metazoa</taxon>
        <taxon>Ecdysozoa</taxon>
        <taxon>Arthropoda</taxon>
        <taxon>Crustacea</taxon>
        <taxon>Multicrustacea</taxon>
        <taxon>Malacostraca</taxon>
        <taxon>Eumalacostraca</taxon>
        <taxon>Eucarida</taxon>
        <taxon>Decapoda</taxon>
        <taxon>Pleocyemata</taxon>
        <taxon>Brachyura</taxon>
        <taxon>Eubrachyura</taxon>
        <taxon>Portunoidea</taxon>
        <taxon>Portunidae</taxon>
        <taxon>Portuninae</taxon>
        <taxon>Portunus</taxon>
    </lineage>
</organism>
<proteinExistence type="predicted"/>
<sequence>MRTITPGAAMPHLLPPFPLAYVPLFYQAVVMVVAQGRFCCDYDCGVAEGLQFPARKYAICGVLAMNG</sequence>
<dbReference type="Proteomes" id="UP000324222">
    <property type="component" value="Unassembled WGS sequence"/>
</dbReference>